<evidence type="ECO:0000313" key="3">
    <source>
        <dbReference type="EMBL" id="KAK3088334.1"/>
    </source>
</evidence>
<organism evidence="3 4">
    <name type="scientific">Pinctada imbricata</name>
    <name type="common">Atlantic pearl-oyster</name>
    <name type="synonym">Pinctada martensii</name>
    <dbReference type="NCBI Taxonomy" id="66713"/>
    <lineage>
        <taxon>Eukaryota</taxon>
        <taxon>Metazoa</taxon>
        <taxon>Spiralia</taxon>
        <taxon>Lophotrochozoa</taxon>
        <taxon>Mollusca</taxon>
        <taxon>Bivalvia</taxon>
        <taxon>Autobranchia</taxon>
        <taxon>Pteriomorphia</taxon>
        <taxon>Pterioida</taxon>
        <taxon>Pterioidea</taxon>
        <taxon>Pteriidae</taxon>
        <taxon>Pinctada</taxon>
    </lineage>
</organism>
<dbReference type="SMART" id="SM01264">
    <property type="entry name" value="M16C_associated"/>
    <property type="match status" value="1"/>
</dbReference>
<dbReference type="InterPro" id="IPR011765">
    <property type="entry name" value="Pept_M16_N"/>
</dbReference>
<evidence type="ECO:0000256" key="1">
    <source>
        <dbReference type="SAM" id="MobiDB-lite"/>
    </source>
</evidence>
<dbReference type="PANTHER" id="PTHR43016">
    <property type="entry name" value="PRESEQUENCE PROTEASE"/>
    <property type="match status" value="1"/>
</dbReference>
<evidence type="ECO:0000313" key="4">
    <source>
        <dbReference type="Proteomes" id="UP001186944"/>
    </source>
</evidence>
<proteinExistence type="predicted"/>
<name>A0AA89BZE9_PINIB</name>
<comment type="caution">
    <text evidence="3">The sequence shown here is derived from an EMBL/GenBank/DDBJ whole genome shotgun (WGS) entry which is preliminary data.</text>
</comment>
<dbReference type="InterPro" id="IPR013578">
    <property type="entry name" value="Peptidase_M16C_assoc"/>
</dbReference>
<dbReference type="InterPro" id="IPR007863">
    <property type="entry name" value="Peptidase_M16_C"/>
</dbReference>
<accession>A0AA89BZE9</accession>
<dbReference type="PANTHER" id="PTHR43016:SF16">
    <property type="entry name" value="METALLOPROTEASE, PUTATIVE (AFU_ORTHOLOGUE AFUA_4G07610)-RELATED"/>
    <property type="match status" value="1"/>
</dbReference>
<reference evidence="3" key="1">
    <citation type="submission" date="2019-08" db="EMBL/GenBank/DDBJ databases">
        <title>The improved chromosome-level genome for the pearl oyster Pinctada fucata martensii using PacBio sequencing and Hi-C.</title>
        <authorList>
            <person name="Zheng Z."/>
        </authorList>
    </citation>
    <scope>NUCLEOTIDE SEQUENCE</scope>
    <source>
        <strain evidence="3">ZZ-2019</strain>
        <tissue evidence="3">Adductor muscle</tissue>
    </source>
</reference>
<dbReference type="Pfam" id="PF05193">
    <property type="entry name" value="Peptidase_M16_C"/>
    <property type="match status" value="1"/>
</dbReference>
<feature type="compositionally biased region" description="Basic and acidic residues" evidence="1">
    <location>
        <begin position="462"/>
        <end position="476"/>
    </location>
</feature>
<dbReference type="AlphaFoldDB" id="A0AA89BZE9"/>
<dbReference type="Pfam" id="PF00675">
    <property type="entry name" value="Peptidase_M16"/>
    <property type="match status" value="1"/>
</dbReference>
<gene>
    <name evidence="3" type="ORF">FSP39_017783</name>
</gene>
<evidence type="ECO:0000259" key="2">
    <source>
        <dbReference type="SMART" id="SM01264"/>
    </source>
</evidence>
<dbReference type="Pfam" id="PF08367">
    <property type="entry name" value="M16C_assoc"/>
    <property type="match status" value="1"/>
</dbReference>
<dbReference type="EMBL" id="VSWD01000011">
    <property type="protein sequence ID" value="KAK3088334.1"/>
    <property type="molecule type" value="Genomic_DNA"/>
</dbReference>
<dbReference type="InterPro" id="IPR011249">
    <property type="entry name" value="Metalloenz_LuxS/M16"/>
</dbReference>
<dbReference type="FunFam" id="3.30.830.10:FF:000015">
    <property type="entry name" value="Putative zinc metalloprotease"/>
    <property type="match status" value="1"/>
</dbReference>
<dbReference type="FunFam" id="3.30.830.10:FF:000031">
    <property type="entry name" value="Putative zinc metalloprotease"/>
    <property type="match status" value="1"/>
</dbReference>
<protein>
    <recommendedName>
        <fullName evidence="2">Peptidase M16C associated domain-containing protein</fullName>
    </recommendedName>
</protein>
<sequence>MGSSNFELIYTVHGDGNIPVTKYRSKKTGLSVFIAQVEGPLVNGYFCLATEAHDDDGLPHTLEHLIFLGSEDYPYKGVLDLLANRCLASGTNAWTDTDHTCYTMTTAGSEGFLNLLPIYLDHILYPTLTESGYVTEVHHINEEGEDAGVVYCEMQGRENSGESRCHLAMIRALYPGHCGYKSETGGVMKNLRESTSHKKVCNYHGGFYRPENLHLVITGQVESEAVFNAIQSIEEKITSKGSRGNFDRPWQSPVPPFTDVLEEIVPYPADEEKSGMVYVAWRGPVAKDQYSVTAVSVMLDYFRESPISPLQKAFVEIEDPYCSQVEGSIIENAVICTYFMFKNVVKEKLRHIHPKLIEEIRTTWEGSLDMERMNSIIHRKILECLNGVEDQPHDTIAFNVIGDVLYGDNKDDLEGRVNNITRYRKMKTEPEAYWKNIIQTNFIDKPHVVIIGEPSQSLMESMGKEEKDRVARQREELGEEGLEEKGDTLENAMEENEKEAPESLLTCVDVPDVSKIHFHPIFPTSNLDKASANKNNKFPLSNIPFRFQLDDLSTNFVQMNALLDSSAVSPELKFYLPLFCEVLFESPMMKNRELISHEEVIKMLQADTLFTSAGLGLNGGLFGCGSYAQIVHIAIKVEQEKYERGVEILKDILFNTKFTPERLKIVGQKMNNEVASSKRKGMKIVRTVMAEMLYDKDNNNKVNSMLRQEKFLTDLLNRIETNPEQVVEAMESLRQTLISPSNMRIHMTANVGSLANEMTAPQSPWLQFLDSASGNAPSDVVKQPFECILPLDKVTIRHAIVGIGSVETKFFLRASPCISSFYHEDLPAVHLFLQYVSQFEGALWKNIRGAGLAYHYEVYVKPETGMMYFLLSKSTHVAKAYKEGGDIMMGYVKGDSEFSDVEIDSAKSSLIFEIIEEEKTVGDVAAESMVSYFRGVDHDYNKKMLEKVSKVTVADLKRVGEQYIAPLFDSSVSRTVVCCNPSKIGEVVQEFKELDVDLTILESLETDFLIG</sequence>
<dbReference type="GO" id="GO:0046872">
    <property type="term" value="F:metal ion binding"/>
    <property type="evidence" value="ECO:0007669"/>
    <property type="project" value="InterPro"/>
</dbReference>
<dbReference type="GO" id="GO:0006508">
    <property type="term" value="P:proteolysis"/>
    <property type="evidence" value="ECO:0007669"/>
    <property type="project" value="InterPro"/>
</dbReference>
<feature type="domain" description="Peptidase M16C associated" evidence="2">
    <location>
        <begin position="452"/>
        <end position="715"/>
    </location>
</feature>
<dbReference type="Proteomes" id="UP001186944">
    <property type="component" value="Unassembled WGS sequence"/>
</dbReference>
<dbReference type="Gene3D" id="3.30.830.10">
    <property type="entry name" value="Metalloenzyme, LuxS/M16 peptidase-like"/>
    <property type="match status" value="4"/>
</dbReference>
<keyword evidence="4" id="KW-1185">Reference proteome</keyword>
<dbReference type="SUPFAM" id="SSF63411">
    <property type="entry name" value="LuxS/MPP-like metallohydrolase"/>
    <property type="match status" value="4"/>
</dbReference>
<feature type="region of interest" description="Disordered" evidence="1">
    <location>
        <begin position="459"/>
        <end position="487"/>
    </location>
</feature>